<evidence type="ECO:0000313" key="2">
    <source>
        <dbReference type="Proteomes" id="UP001501758"/>
    </source>
</evidence>
<name>A0ABN1IJ87_9FLAO</name>
<sequence length="52" mass="5965">MKDKQKNTITFKKLTIARINMEAMRKIQGGDCIPTEHEGDSHVVCQSTREVF</sequence>
<reference evidence="1 2" key="1">
    <citation type="journal article" date="2019" name="Int. J. Syst. Evol. Microbiol.">
        <title>The Global Catalogue of Microorganisms (GCM) 10K type strain sequencing project: providing services to taxonomists for standard genome sequencing and annotation.</title>
        <authorList>
            <consortium name="The Broad Institute Genomics Platform"/>
            <consortium name="The Broad Institute Genome Sequencing Center for Infectious Disease"/>
            <person name="Wu L."/>
            <person name="Ma J."/>
        </authorList>
    </citation>
    <scope>NUCLEOTIDE SEQUENCE [LARGE SCALE GENOMIC DNA]</scope>
    <source>
        <strain evidence="1 2">JCM 15974</strain>
    </source>
</reference>
<gene>
    <name evidence="1" type="ORF">GCM10009430_09450</name>
</gene>
<keyword evidence="2" id="KW-1185">Reference proteome</keyword>
<protein>
    <recommendedName>
        <fullName evidence="3">Natural product</fullName>
    </recommendedName>
</protein>
<evidence type="ECO:0000313" key="1">
    <source>
        <dbReference type="EMBL" id="GAA0715248.1"/>
    </source>
</evidence>
<dbReference type="EMBL" id="BAAAGE010000001">
    <property type="protein sequence ID" value="GAA0715248.1"/>
    <property type="molecule type" value="Genomic_DNA"/>
</dbReference>
<dbReference type="RefSeq" id="WP_343910973.1">
    <property type="nucleotide sequence ID" value="NZ_BAAAGE010000001.1"/>
</dbReference>
<accession>A0ABN1IJ87</accession>
<proteinExistence type="predicted"/>
<evidence type="ECO:0008006" key="3">
    <source>
        <dbReference type="Google" id="ProtNLM"/>
    </source>
</evidence>
<dbReference type="Proteomes" id="UP001501758">
    <property type="component" value="Unassembled WGS sequence"/>
</dbReference>
<organism evidence="1 2">
    <name type="scientific">Aquimarina litoralis</name>
    <dbReference type="NCBI Taxonomy" id="584605"/>
    <lineage>
        <taxon>Bacteria</taxon>
        <taxon>Pseudomonadati</taxon>
        <taxon>Bacteroidota</taxon>
        <taxon>Flavobacteriia</taxon>
        <taxon>Flavobacteriales</taxon>
        <taxon>Flavobacteriaceae</taxon>
        <taxon>Aquimarina</taxon>
    </lineage>
</organism>
<comment type="caution">
    <text evidence="1">The sequence shown here is derived from an EMBL/GenBank/DDBJ whole genome shotgun (WGS) entry which is preliminary data.</text>
</comment>